<keyword evidence="3" id="KW-0064">Aspartyl protease</keyword>
<dbReference type="KEGG" id="dsf:UWK_01163"/>
<keyword evidence="2 5" id="KW-0645">Protease</keyword>
<name>M1PMQ8_DESSD</name>
<reference evidence="6" key="1">
    <citation type="journal article" date="2013" name="Stand. Genomic Sci.">
        <title>Complete genome sequence of Desulfocapsa sulfexigens, a marine deltaproteobacterium specialized in disproportionating inorganic sulfur compounds.</title>
        <authorList>
            <person name="Finster K.W."/>
            <person name="Kjeldsen K.U."/>
            <person name="Kube M."/>
            <person name="Reinhardt R."/>
            <person name="Mussmann M."/>
            <person name="Amann R."/>
            <person name="Schreiber L."/>
        </authorList>
    </citation>
    <scope>NUCLEOTIDE SEQUENCE [LARGE SCALE GENOMIC DNA]</scope>
    <source>
        <strain evidence="6">DSM 10523 / SB164P1</strain>
    </source>
</reference>
<dbReference type="AlphaFoldDB" id="M1PMQ8"/>
<dbReference type="NCBIfam" id="TIGR00072">
    <property type="entry name" value="hydrog_prot"/>
    <property type="match status" value="1"/>
</dbReference>
<dbReference type="GO" id="GO:0004190">
    <property type="term" value="F:aspartic-type endopeptidase activity"/>
    <property type="evidence" value="ECO:0007669"/>
    <property type="project" value="UniProtKB-KW"/>
</dbReference>
<keyword evidence="6" id="KW-1185">Reference proteome</keyword>
<protein>
    <submittedName>
        <fullName evidence="5">Hydrogenase maturation protease</fullName>
    </submittedName>
</protein>
<dbReference type="Pfam" id="PF01750">
    <property type="entry name" value="HycI"/>
    <property type="match status" value="1"/>
</dbReference>
<evidence type="ECO:0000256" key="3">
    <source>
        <dbReference type="ARBA" id="ARBA00022750"/>
    </source>
</evidence>
<comment type="similarity">
    <text evidence="1">Belongs to the peptidase A31 family.</text>
</comment>
<gene>
    <name evidence="5" type="ordered locus">UWK_01163</name>
</gene>
<evidence type="ECO:0000256" key="2">
    <source>
        <dbReference type="ARBA" id="ARBA00022670"/>
    </source>
</evidence>
<dbReference type="RefSeq" id="WP_015403425.1">
    <property type="nucleotide sequence ID" value="NC_020304.1"/>
</dbReference>
<dbReference type="GO" id="GO:0008047">
    <property type="term" value="F:enzyme activator activity"/>
    <property type="evidence" value="ECO:0007669"/>
    <property type="project" value="InterPro"/>
</dbReference>
<dbReference type="InterPro" id="IPR000671">
    <property type="entry name" value="Peptidase_A31"/>
</dbReference>
<dbReference type="EMBL" id="CP003985">
    <property type="protein sequence ID" value="AGF77731.1"/>
    <property type="molecule type" value="Genomic_DNA"/>
</dbReference>
<evidence type="ECO:0000313" key="6">
    <source>
        <dbReference type="Proteomes" id="UP000011721"/>
    </source>
</evidence>
<keyword evidence="4" id="KW-0378">Hydrolase</keyword>
<dbReference type="SUPFAM" id="SSF53163">
    <property type="entry name" value="HybD-like"/>
    <property type="match status" value="1"/>
</dbReference>
<evidence type="ECO:0000256" key="1">
    <source>
        <dbReference type="ARBA" id="ARBA00006814"/>
    </source>
</evidence>
<dbReference type="eggNOG" id="COG0680">
    <property type="taxonomic scope" value="Bacteria"/>
</dbReference>
<dbReference type="InterPro" id="IPR023430">
    <property type="entry name" value="Pept_HybD-like_dom_sf"/>
</dbReference>
<organism evidence="5 6">
    <name type="scientific">Desulfocapsa sulfexigens (strain DSM 10523 / SB164P1)</name>
    <dbReference type="NCBI Taxonomy" id="1167006"/>
    <lineage>
        <taxon>Bacteria</taxon>
        <taxon>Pseudomonadati</taxon>
        <taxon>Thermodesulfobacteriota</taxon>
        <taxon>Desulfobulbia</taxon>
        <taxon>Desulfobulbales</taxon>
        <taxon>Desulfocapsaceae</taxon>
        <taxon>Desulfocapsa</taxon>
    </lineage>
</organism>
<dbReference type="PANTHER" id="PTHR30302:SF1">
    <property type="entry name" value="HYDROGENASE 2 MATURATION PROTEASE"/>
    <property type="match status" value="1"/>
</dbReference>
<dbReference type="STRING" id="1167006.UWK_01163"/>
<dbReference type="GO" id="GO:0016485">
    <property type="term" value="P:protein processing"/>
    <property type="evidence" value="ECO:0007669"/>
    <property type="project" value="TreeGrafter"/>
</dbReference>
<dbReference type="HOGENOM" id="CLU_099037_0_0_7"/>
<dbReference type="OrthoDB" id="9792731at2"/>
<proteinExistence type="inferred from homology"/>
<accession>M1PMQ8</accession>
<dbReference type="PRINTS" id="PR00446">
    <property type="entry name" value="HYDRGNUPTAKE"/>
</dbReference>
<evidence type="ECO:0000313" key="5">
    <source>
        <dbReference type="EMBL" id="AGF77731.1"/>
    </source>
</evidence>
<dbReference type="Proteomes" id="UP000011721">
    <property type="component" value="Chromosome"/>
</dbReference>
<dbReference type="PANTHER" id="PTHR30302">
    <property type="entry name" value="HYDROGENASE 1 MATURATION PROTEASE"/>
    <property type="match status" value="1"/>
</dbReference>
<evidence type="ECO:0000256" key="4">
    <source>
        <dbReference type="ARBA" id="ARBA00022801"/>
    </source>
</evidence>
<sequence length="170" mass="18556">MESKAKNAGILGIGNLLLSDESFGVHVTEFLEEHYVFPASVTILDGGTAGIYMAPFLEEHDPIFVVDVVNLKDAKPGTLCTFTAEDARNGSMQPRMSPHQLGILEILDICSLRGIEPGCVEFYCVVPESLATGLEMTEAVASKIEKISGLLVERLQKMGHEIRLKEKEHA</sequence>
<dbReference type="CDD" id="cd06062">
    <property type="entry name" value="H2MP_MemB-H2up"/>
    <property type="match status" value="1"/>
</dbReference>
<dbReference type="Gene3D" id="3.40.50.1450">
    <property type="entry name" value="HybD-like"/>
    <property type="match status" value="1"/>
</dbReference>